<dbReference type="EMBL" id="CP003623">
    <property type="protein sequence ID" value="AFZ15576.1"/>
    <property type="molecule type" value="Genomic_DNA"/>
</dbReference>
<reference evidence="1 2" key="1">
    <citation type="submission" date="2012-06" db="EMBL/GenBank/DDBJ databases">
        <title>Finished plasmid 3 of genome of Crinalium epipsammum PCC 9333.</title>
        <authorList>
            <consortium name="US DOE Joint Genome Institute"/>
            <person name="Gugger M."/>
            <person name="Coursin T."/>
            <person name="Rippka R."/>
            <person name="Tandeau De Marsac N."/>
            <person name="Huntemann M."/>
            <person name="Wei C.-L."/>
            <person name="Han J."/>
            <person name="Detter J.C."/>
            <person name="Han C."/>
            <person name="Tapia R."/>
            <person name="Davenport K."/>
            <person name="Daligault H."/>
            <person name="Erkkila T."/>
            <person name="Gu W."/>
            <person name="Munk A.C.C."/>
            <person name="Teshima H."/>
            <person name="Xu Y."/>
            <person name="Chain P."/>
            <person name="Chen A."/>
            <person name="Krypides N."/>
            <person name="Mavromatis K."/>
            <person name="Markowitz V."/>
            <person name="Szeto E."/>
            <person name="Ivanova N."/>
            <person name="Mikhailova N."/>
            <person name="Ovchinnikova G."/>
            <person name="Pagani I."/>
            <person name="Pati A."/>
            <person name="Goodwin L."/>
            <person name="Peters L."/>
            <person name="Pitluck S."/>
            <person name="Woyke T."/>
            <person name="Kerfeld C."/>
        </authorList>
    </citation>
    <scope>NUCLEOTIDE SEQUENCE [LARGE SCALE GENOMIC DNA]</scope>
    <source>
        <strain evidence="1 2">PCC 9333</strain>
        <plasmid evidence="2">Plasmid pCRI9333.03</plasmid>
    </source>
</reference>
<dbReference type="Proteomes" id="UP000010472">
    <property type="component" value="Plasmid pCRI9333.03"/>
</dbReference>
<sequence length="112" mass="12766">MATLGMAKEVRNKRIQIRLTKSENELAERMALRERITVSDLFREHTLKEAPLLDDATKFQFIEKTAQTLSELNSYIKDSSQPEATRHLLTIVKAELIEARTLIANHSISSSL</sequence>
<dbReference type="KEGG" id="cep:Cri9333_4807"/>
<evidence type="ECO:0000313" key="1">
    <source>
        <dbReference type="EMBL" id="AFZ15576.1"/>
    </source>
</evidence>
<keyword evidence="2" id="KW-1185">Reference proteome</keyword>
<gene>
    <name evidence="1" type="ORF">Cri9333_4807</name>
</gene>
<evidence type="ECO:0008006" key="3">
    <source>
        <dbReference type="Google" id="ProtNLM"/>
    </source>
</evidence>
<organism evidence="1 2">
    <name type="scientific">Crinalium epipsammum PCC 9333</name>
    <dbReference type="NCBI Taxonomy" id="1173022"/>
    <lineage>
        <taxon>Bacteria</taxon>
        <taxon>Bacillati</taxon>
        <taxon>Cyanobacteriota</taxon>
        <taxon>Cyanophyceae</taxon>
        <taxon>Gomontiellales</taxon>
        <taxon>Gomontiellaceae</taxon>
        <taxon>Crinalium</taxon>
    </lineage>
</organism>
<dbReference type="RefSeq" id="WP_015205572.1">
    <property type="nucleotide sequence ID" value="NC_019754.1"/>
</dbReference>
<geneLocation type="plasmid" evidence="1 2">
    <name>pCRI9333.03</name>
</geneLocation>
<dbReference type="HOGENOM" id="CLU_173131_0_0_3"/>
<accession>K9W5X6</accession>
<dbReference type="AlphaFoldDB" id="K9W5X6"/>
<protein>
    <recommendedName>
        <fullName evidence="3">Mobilization protein</fullName>
    </recommendedName>
</protein>
<name>K9W5X6_9CYAN</name>
<keyword evidence="1" id="KW-0614">Plasmid</keyword>
<proteinExistence type="predicted"/>
<evidence type="ECO:0000313" key="2">
    <source>
        <dbReference type="Proteomes" id="UP000010472"/>
    </source>
</evidence>